<evidence type="ECO:0000256" key="7">
    <source>
        <dbReference type="ARBA" id="ARBA00022967"/>
    </source>
</evidence>
<evidence type="ECO:0000256" key="9">
    <source>
        <dbReference type="ARBA" id="ARBA00023136"/>
    </source>
</evidence>
<comment type="caution">
    <text evidence="10">Lacks conserved residue(s) required for the propagation of feature annotation.</text>
</comment>
<keyword evidence="12" id="KW-1185">Reference proteome</keyword>
<proteinExistence type="inferred from homology"/>
<dbReference type="InterPro" id="IPR001133">
    <property type="entry name" value="NADH_UbQ_OxRdtase_chain4L/K"/>
</dbReference>
<evidence type="ECO:0000256" key="1">
    <source>
        <dbReference type="ARBA" id="ARBA00002378"/>
    </source>
</evidence>
<dbReference type="NCBIfam" id="NF004320">
    <property type="entry name" value="PRK05715.1-2"/>
    <property type="match status" value="1"/>
</dbReference>
<dbReference type="Gene3D" id="1.10.287.3510">
    <property type="match status" value="1"/>
</dbReference>
<feature type="transmembrane region" description="Helical" evidence="10">
    <location>
        <begin position="63"/>
        <end position="87"/>
    </location>
</feature>
<dbReference type="PANTHER" id="PTHR11434">
    <property type="entry name" value="NADH-UBIQUINONE OXIDOREDUCTASE SUBUNIT ND4L"/>
    <property type="match status" value="1"/>
</dbReference>
<keyword evidence="10" id="KW-0520">NAD</keyword>
<organism evidence="11 12">
    <name type="scientific">Pedobacter nyackensis</name>
    <dbReference type="NCBI Taxonomy" id="475255"/>
    <lineage>
        <taxon>Bacteria</taxon>
        <taxon>Pseudomonadati</taxon>
        <taxon>Bacteroidota</taxon>
        <taxon>Sphingobacteriia</taxon>
        <taxon>Sphingobacteriales</taxon>
        <taxon>Sphingobacteriaceae</taxon>
        <taxon>Pedobacter</taxon>
    </lineage>
</organism>
<dbReference type="GO" id="GO:0050136">
    <property type="term" value="F:NADH dehydrogenase (quinone) (non-electrogenic) activity"/>
    <property type="evidence" value="ECO:0007669"/>
    <property type="project" value="UniProtKB-UniRule"/>
</dbReference>
<dbReference type="FunFam" id="1.10.287.3510:FF:000001">
    <property type="entry name" value="NADH-quinone oxidoreductase subunit K"/>
    <property type="match status" value="1"/>
</dbReference>
<dbReference type="EC" id="7.1.1.-" evidence="10"/>
<keyword evidence="5 10" id="KW-0812">Transmembrane</keyword>
<dbReference type="HAMAP" id="MF_01456">
    <property type="entry name" value="NDH1_NuoK"/>
    <property type="match status" value="1"/>
</dbReference>
<evidence type="ECO:0000313" key="11">
    <source>
        <dbReference type="EMBL" id="SMC90523.1"/>
    </source>
</evidence>
<evidence type="ECO:0000256" key="6">
    <source>
        <dbReference type="ARBA" id="ARBA00022719"/>
    </source>
</evidence>
<dbReference type="STRING" id="475255.SAMN04488101_105124"/>
<keyword evidence="10" id="KW-1003">Cell membrane</keyword>
<name>A0A1W2CZB9_9SPHI</name>
<dbReference type="InterPro" id="IPR039428">
    <property type="entry name" value="NUOK/Mnh_C1-like"/>
</dbReference>
<dbReference type="AlphaFoldDB" id="A0A1W2CZB9"/>
<dbReference type="PANTHER" id="PTHR11434:SF16">
    <property type="entry name" value="NADH-UBIQUINONE OXIDOREDUCTASE CHAIN 4L"/>
    <property type="match status" value="1"/>
</dbReference>
<dbReference type="EMBL" id="FWYB01000005">
    <property type="protein sequence ID" value="SMC90523.1"/>
    <property type="molecule type" value="Genomic_DNA"/>
</dbReference>
<comment type="subunit">
    <text evidence="10">NDH-1 is composed of 14 different subunits. Subunits NuoA, H, J, K, L, M, N constitute the membrane sector of the complex.</text>
</comment>
<keyword evidence="4 10" id="KW-0813">Transport</keyword>
<comment type="subcellular location">
    <subcellularLocation>
        <location evidence="10">Cell membrane</location>
        <topology evidence="10">Multi-pass membrane protein</topology>
    </subcellularLocation>
    <subcellularLocation>
        <location evidence="2">Membrane</location>
        <topology evidence="2">Multi-pass membrane protein</topology>
    </subcellularLocation>
</comment>
<dbReference type="GO" id="GO:0030964">
    <property type="term" value="C:NADH dehydrogenase complex"/>
    <property type="evidence" value="ECO:0007669"/>
    <property type="project" value="TreeGrafter"/>
</dbReference>
<comment type="function">
    <text evidence="1">NDH-1 shuttles electrons from NADH, via FMN and iron-sulfur (Fe-S) centers, to quinones in the respiratory chain. The immediate electron acceptor for the enzyme in this species is believed to be ubiquinone. Couples the redox reaction to proton translocation (for every two electrons transferred, four hydrogen ions are translocated across the cytoplasmic membrane), and thus conserves the redox energy in a proton gradient.</text>
</comment>
<evidence type="ECO:0000256" key="4">
    <source>
        <dbReference type="ARBA" id="ARBA00022448"/>
    </source>
</evidence>
<evidence type="ECO:0000256" key="2">
    <source>
        <dbReference type="ARBA" id="ARBA00004141"/>
    </source>
</evidence>
<dbReference type="RefSeq" id="WP_200816350.1">
    <property type="nucleotide sequence ID" value="NZ_FWYB01000005.1"/>
</dbReference>
<dbReference type="GO" id="GO:0005886">
    <property type="term" value="C:plasma membrane"/>
    <property type="evidence" value="ECO:0007669"/>
    <property type="project" value="UniProtKB-SubCell"/>
</dbReference>
<dbReference type="GO" id="GO:0048038">
    <property type="term" value="F:quinone binding"/>
    <property type="evidence" value="ECO:0007669"/>
    <property type="project" value="UniProtKB-KW"/>
</dbReference>
<keyword evidence="7 10" id="KW-1278">Translocase</keyword>
<evidence type="ECO:0000256" key="5">
    <source>
        <dbReference type="ARBA" id="ARBA00022692"/>
    </source>
</evidence>
<gene>
    <name evidence="10" type="primary">nuoK</name>
    <name evidence="11" type="ORF">SAMN04488101_105124</name>
</gene>
<sequence length="103" mass="11217">MKTEISMEMILLLAALLFVMGIAGVIIRKNIIFMLLSIEVMLNASGLAFVAAGSHWGQPDGQVMFVFILAMAAAEVSVGLALILQIYHQHKSLDIDNLKEMKG</sequence>
<feature type="transmembrane region" description="Helical" evidence="10">
    <location>
        <begin position="31"/>
        <end position="51"/>
    </location>
</feature>
<evidence type="ECO:0000256" key="3">
    <source>
        <dbReference type="ARBA" id="ARBA00010519"/>
    </source>
</evidence>
<keyword evidence="6 10" id="KW-0874">Quinone</keyword>
<dbReference type="NCBIfam" id="NF004319">
    <property type="entry name" value="PRK05715.1-1"/>
    <property type="match status" value="1"/>
</dbReference>
<evidence type="ECO:0000256" key="10">
    <source>
        <dbReference type="HAMAP-Rule" id="MF_01456"/>
    </source>
</evidence>
<comment type="catalytic activity">
    <reaction evidence="10">
        <text>a quinone + NADH + 5 H(+)(in) = a quinol + NAD(+) + 4 H(+)(out)</text>
        <dbReference type="Rhea" id="RHEA:57888"/>
        <dbReference type="ChEBI" id="CHEBI:15378"/>
        <dbReference type="ChEBI" id="CHEBI:24646"/>
        <dbReference type="ChEBI" id="CHEBI:57540"/>
        <dbReference type="ChEBI" id="CHEBI:57945"/>
        <dbReference type="ChEBI" id="CHEBI:132124"/>
    </reaction>
</comment>
<evidence type="ECO:0000313" key="12">
    <source>
        <dbReference type="Proteomes" id="UP000192678"/>
    </source>
</evidence>
<dbReference type="Pfam" id="PF00420">
    <property type="entry name" value="Oxidored_q2"/>
    <property type="match status" value="1"/>
</dbReference>
<comment type="function">
    <text evidence="10">NDH-1 shuttles electrons from NADH, via FMN and iron-sulfur (Fe-S) centers, to quinones in the respiratory chain. The immediate electron acceptor for the enzyme in this species is believed to be a menaquinone. Couples the redox reaction to proton translocation (for every two electrons transferred, four hydrogen ions are translocated across the cytoplasmic membrane), and thus conserves the redox energy in a proton gradient.</text>
</comment>
<keyword evidence="9 10" id="KW-0472">Membrane</keyword>
<comment type="similarity">
    <text evidence="3 10">Belongs to the complex I subunit 4L family.</text>
</comment>
<accession>A0A1W2CZB9</accession>
<dbReference type="Proteomes" id="UP000192678">
    <property type="component" value="Unassembled WGS sequence"/>
</dbReference>
<reference evidence="11 12" key="1">
    <citation type="submission" date="2017-04" db="EMBL/GenBank/DDBJ databases">
        <authorList>
            <person name="Afonso C.L."/>
            <person name="Miller P.J."/>
            <person name="Scott M.A."/>
            <person name="Spackman E."/>
            <person name="Goraichik I."/>
            <person name="Dimitrov K.M."/>
            <person name="Suarez D.L."/>
            <person name="Swayne D.E."/>
        </authorList>
    </citation>
    <scope>NUCLEOTIDE SEQUENCE [LARGE SCALE GENOMIC DNA]</scope>
    <source>
        <strain evidence="11 12">DSM 19625</strain>
    </source>
</reference>
<evidence type="ECO:0000256" key="8">
    <source>
        <dbReference type="ARBA" id="ARBA00022989"/>
    </source>
</evidence>
<dbReference type="GO" id="GO:0042773">
    <property type="term" value="P:ATP synthesis coupled electron transport"/>
    <property type="evidence" value="ECO:0007669"/>
    <property type="project" value="InterPro"/>
</dbReference>
<protein>
    <recommendedName>
        <fullName evidence="10">NADH-quinone oxidoreductase subunit K</fullName>
        <ecNumber evidence="10">7.1.1.-</ecNumber>
    </recommendedName>
    <alternativeName>
        <fullName evidence="10">NADH dehydrogenase I subunit K</fullName>
    </alternativeName>
    <alternativeName>
        <fullName evidence="10">NDH-1 subunit K</fullName>
    </alternativeName>
</protein>
<keyword evidence="8 10" id="KW-1133">Transmembrane helix</keyword>